<sequence>MQDIMNYTQAAELCQNFFPDLTPSELSGMIHGLFGHGFVIESGRWQQHMSEFLASGEPLPDPALEGLEQLIAFCQKDYQVDSFSIDLMRPEDDLPLEQRARAIGEWCQGYLAGYGLVPSKDGKELEGEAKEALHDIGEIAQIDFEMSEPDEEMEKAFMTVCEHIKMSALLLFQANQPEPMPDPEQQQLH</sequence>
<organism evidence="2 3">
    <name type="scientific">Kangiella taiwanensis</name>
    <dbReference type="NCBI Taxonomy" id="1079179"/>
    <lineage>
        <taxon>Bacteria</taxon>
        <taxon>Pseudomonadati</taxon>
        <taxon>Pseudomonadota</taxon>
        <taxon>Gammaproteobacteria</taxon>
        <taxon>Kangiellales</taxon>
        <taxon>Kangiellaceae</taxon>
        <taxon>Kangiella</taxon>
    </lineage>
</organism>
<gene>
    <name evidence="2" type="ORF">GCM10023150_06470</name>
</gene>
<evidence type="ECO:0000313" key="3">
    <source>
        <dbReference type="Proteomes" id="UP001501294"/>
    </source>
</evidence>
<protein>
    <submittedName>
        <fullName evidence="2">YecA family protein</fullName>
    </submittedName>
</protein>
<name>A0ABP8HW10_9GAMM</name>
<dbReference type="PANTHER" id="PTHR37528">
    <property type="entry name" value="UPF0149 PROTEIN YGFB"/>
    <property type="match status" value="1"/>
</dbReference>
<evidence type="ECO:0000256" key="1">
    <source>
        <dbReference type="ARBA" id="ARBA00038308"/>
    </source>
</evidence>
<dbReference type="InterPro" id="IPR011978">
    <property type="entry name" value="YgfB-like"/>
</dbReference>
<dbReference type="Proteomes" id="UP001501294">
    <property type="component" value="Unassembled WGS sequence"/>
</dbReference>
<proteinExistence type="inferred from homology"/>
<keyword evidence="3" id="KW-1185">Reference proteome</keyword>
<accession>A0ABP8HW10</accession>
<dbReference type="Pfam" id="PF03695">
    <property type="entry name" value="UPF0149"/>
    <property type="match status" value="1"/>
</dbReference>
<evidence type="ECO:0000313" key="2">
    <source>
        <dbReference type="EMBL" id="GAA4345790.1"/>
    </source>
</evidence>
<dbReference type="SUPFAM" id="SSF101327">
    <property type="entry name" value="YgfB-like"/>
    <property type="match status" value="1"/>
</dbReference>
<dbReference type="Gene3D" id="1.20.120.740">
    <property type="entry name" value="YgfB uncharacterised protein family UPF0149, PF03695"/>
    <property type="match status" value="1"/>
</dbReference>
<comment type="caution">
    <text evidence="2">The sequence shown here is derived from an EMBL/GenBank/DDBJ whole genome shotgun (WGS) entry which is preliminary data.</text>
</comment>
<reference evidence="3" key="1">
    <citation type="journal article" date="2019" name="Int. J. Syst. Evol. Microbiol.">
        <title>The Global Catalogue of Microorganisms (GCM) 10K type strain sequencing project: providing services to taxonomists for standard genome sequencing and annotation.</title>
        <authorList>
            <consortium name="The Broad Institute Genomics Platform"/>
            <consortium name="The Broad Institute Genome Sequencing Center for Infectious Disease"/>
            <person name="Wu L."/>
            <person name="Ma J."/>
        </authorList>
    </citation>
    <scope>NUCLEOTIDE SEQUENCE [LARGE SCALE GENOMIC DNA]</scope>
    <source>
        <strain evidence="3">JCM 17727</strain>
    </source>
</reference>
<dbReference type="EMBL" id="BAABFU010000001">
    <property type="protein sequence ID" value="GAA4345790.1"/>
    <property type="molecule type" value="Genomic_DNA"/>
</dbReference>
<dbReference type="InterPro" id="IPR036255">
    <property type="entry name" value="YgfB-like_sf"/>
</dbReference>
<dbReference type="PANTHER" id="PTHR37528:SF1">
    <property type="entry name" value="UPF0149 PROTEIN YGFB"/>
    <property type="match status" value="1"/>
</dbReference>
<comment type="similarity">
    <text evidence="1">Belongs to the UPF0149 family.</text>
</comment>